<dbReference type="EMBL" id="JPQZ01000013">
    <property type="protein sequence ID" value="KKO75722.1"/>
    <property type="molecule type" value="Genomic_DNA"/>
</dbReference>
<reference evidence="2 3" key="1">
    <citation type="journal article" date="2015" name="Environ. Microbiol.">
        <title>Genome analyses suggest the presence of polyploidy and recent human-driven expansions in eight global populations of the honeybee pathogen Nosema ceranae.</title>
        <authorList>
            <person name="Pelin A."/>
            <person name="Selman M."/>
            <person name="Aris-Brosou S."/>
            <person name="Farinelli L."/>
            <person name="Corradi N."/>
        </authorList>
    </citation>
    <scope>NUCLEOTIDE SEQUENCE [LARGE SCALE GENOMIC DNA]</scope>
    <source>
        <strain evidence="2 3">PA08 1199</strain>
    </source>
</reference>
<gene>
    <name evidence="2" type="ORF">AAJ76_130006800</name>
</gene>
<evidence type="ECO:0000256" key="1">
    <source>
        <dbReference type="SAM" id="Phobius"/>
    </source>
</evidence>
<dbReference type="RefSeq" id="XP_024331464.1">
    <property type="nucleotide sequence ID" value="XM_024473965.1"/>
</dbReference>
<name>A0A0F9YT35_9MICR</name>
<keyword evidence="1" id="KW-0472">Membrane</keyword>
<dbReference type="VEuPathDB" id="MicrosporidiaDB:AAJ76_130006800"/>
<organism evidence="2 3">
    <name type="scientific">Vairimorpha ceranae</name>
    <dbReference type="NCBI Taxonomy" id="40302"/>
    <lineage>
        <taxon>Eukaryota</taxon>
        <taxon>Fungi</taxon>
        <taxon>Fungi incertae sedis</taxon>
        <taxon>Microsporidia</taxon>
        <taxon>Nosematidae</taxon>
        <taxon>Vairimorpha</taxon>
    </lineage>
</organism>
<keyword evidence="1" id="KW-1133">Transmembrane helix</keyword>
<evidence type="ECO:0000313" key="2">
    <source>
        <dbReference type="EMBL" id="KKO75722.1"/>
    </source>
</evidence>
<evidence type="ECO:0000313" key="3">
    <source>
        <dbReference type="Proteomes" id="UP000034350"/>
    </source>
</evidence>
<protein>
    <submittedName>
        <fullName evidence="2">Uncharacterized protein</fullName>
    </submittedName>
</protein>
<feature type="transmembrane region" description="Helical" evidence="1">
    <location>
        <begin position="157"/>
        <end position="178"/>
    </location>
</feature>
<dbReference type="Proteomes" id="UP000034350">
    <property type="component" value="Unassembled WGS sequence"/>
</dbReference>
<comment type="caution">
    <text evidence="2">The sequence shown here is derived from an EMBL/GenBank/DDBJ whole genome shotgun (WGS) entry which is preliminary data.</text>
</comment>
<accession>A0A0F9YT35</accession>
<dbReference type="GeneID" id="36318867"/>
<proteinExistence type="predicted"/>
<dbReference type="VEuPathDB" id="MicrosporidiaDB:G9O61_00g000090"/>
<dbReference type="AlphaFoldDB" id="A0A0F9YT35"/>
<dbReference type="OrthoDB" id="2189356at2759"/>
<sequence length="204" mass="23885">MFFYISLLKAIVPLFDNDSYDIHEPYDLDEEMGYNTPSTTSEMLNDNTVLNTTQDFQPLNVKIPKNAFRSIRYGKIKTNPENLETLIQHEMEDISPDLHNKIRKRLAKSNVDRSRYKDLFFIKKRIIQDGDRKIVSFDIKEKIIPKNPDSEHINKDVSLRVILAGILFLLAGLVFTTTMKMYQNIFKKNVFNYDGKKEQNKESV</sequence>
<keyword evidence="1" id="KW-0812">Transmembrane</keyword>
<keyword evidence="3" id="KW-1185">Reference proteome</keyword>